<reference evidence="1" key="1">
    <citation type="journal article" date="2022" name="Int. J. Syst. Evol. Microbiol.">
        <title>Prevotella lacticifex sp. nov., isolated from the rumen of cows.</title>
        <authorList>
            <person name="Shinkai T."/>
            <person name="Ikeyama N."/>
            <person name="Kumagai M."/>
            <person name="Ohmori H."/>
            <person name="Sakamoto M."/>
            <person name="Ohkuma M."/>
            <person name="Mitsumori M."/>
        </authorList>
    </citation>
    <scope>NUCLEOTIDE SEQUENCE</scope>
    <source>
        <strain evidence="1">R5076</strain>
    </source>
</reference>
<dbReference type="Proteomes" id="UP000825483">
    <property type="component" value="Unassembled WGS sequence"/>
</dbReference>
<accession>A0A9R1CAN1</accession>
<comment type="caution">
    <text evidence="1">The sequence shown here is derived from an EMBL/GenBank/DDBJ whole genome shotgun (WGS) entry which is preliminary data.</text>
</comment>
<gene>
    <name evidence="1" type="ORF">PRLR5076_19310</name>
</gene>
<sequence length="281" mass="32405">MKEIKLNVPESRAEEFSKKLGELMKEYDVTLKYEPKEGDFVAFEDDTTSAPFIGIFAGWYNSESDKIVCHAHIDDDGILEEEEECWNADTLRQATETEKQNLLRELAKSGRRWNEKEKEFEPCEPYEVIRTFEDAVQATGMTFPIDERTMSLLGADVVAYMKLRVIVAAINGLSETTLDQFPRFTTDEYRYYPWFYLYTQEEIDAMSEEDRQRVVGRAYYNAYADGGCVCASANYASSYSSTNNGARLAFKTRKSAEYAGRQFAEEWADFYFKPRSEDAAQ</sequence>
<proteinExistence type="predicted"/>
<organism evidence="1 2">
    <name type="scientific">Prevotella lacticifex</name>
    <dbReference type="NCBI Taxonomy" id="2854755"/>
    <lineage>
        <taxon>Bacteria</taxon>
        <taxon>Pseudomonadati</taxon>
        <taxon>Bacteroidota</taxon>
        <taxon>Bacteroidia</taxon>
        <taxon>Bacteroidales</taxon>
        <taxon>Prevotellaceae</taxon>
        <taxon>Prevotella</taxon>
    </lineage>
</organism>
<dbReference type="EMBL" id="BPUB01000002">
    <property type="protein sequence ID" value="GJG59080.1"/>
    <property type="molecule type" value="Genomic_DNA"/>
</dbReference>
<protein>
    <submittedName>
        <fullName evidence="1">Uncharacterized protein</fullName>
    </submittedName>
</protein>
<evidence type="ECO:0000313" key="2">
    <source>
        <dbReference type="Proteomes" id="UP000825483"/>
    </source>
</evidence>
<keyword evidence="2" id="KW-1185">Reference proteome</keyword>
<evidence type="ECO:0000313" key="1">
    <source>
        <dbReference type="EMBL" id="GJG59080.1"/>
    </source>
</evidence>
<name>A0A9R1CAN1_9BACT</name>
<dbReference type="AlphaFoldDB" id="A0A9R1CAN1"/>